<reference evidence="1 2" key="1">
    <citation type="submission" date="2020-03" db="EMBL/GenBank/DDBJ databases">
        <authorList>
            <person name="Zhang L."/>
            <person name="Han X."/>
            <person name="Chen Y."/>
            <person name="Yu Y."/>
        </authorList>
    </citation>
    <scope>NUCLEOTIDE SEQUENCE [LARGE SCALE GENOMIC DNA]</scope>
    <source>
        <strain evidence="1 2">A1254</strain>
    </source>
</reference>
<proteinExistence type="predicted"/>
<protein>
    <submittedName>
        <fullName evidence="1">Uncharacterized protein</fullName>
    </submittedName>
</protein>
<accession>A0A6H0FQ25</accession>
<dbReference type="Proteomes" id="UP000501692">
    <property type="component" value="Chromosome"/>
</dbReference>
<evidence type="ECO:0000313" key="2">
    <source>
        <dbReference type="Proteomes" id="UP000501692"/>
    </source>
</evidence>
<dbReference type="RefSeq" id="WP_167562926.1">
    <property type="nucleotide sequence ID" value="NZ_CP049806.1"/>
</dbReference>
<evidence type="ECO:0000313" key="1">
    <source>
        <dbReference type="EMBL" id="QIT16454.1"/>
    </source>
</evidence>
<sequence>MTILRIKEKENTLITDEAHELICYATMSKINSWKDILNCYSEIKQKNLPKKVLLLLEDIGQCQYTSMHASMGNGLYFDASELIEDDSEVSWDNTRPLELQYHIEQLLKRENYIDFNKLPKKLNYCDEDQSTLLQINAEPEKILDEVVQVKLVNSETETQKFAACLNGYFTCDLNPFESFSLIQHLDQNYGLEYVGLGASLLFFIKTSKFDANKTPQLLNELSNFYQFNQTTHNQLEQHLSNHEYLILPYVESLEVFDLD</sequence>
<name>A0A6H0FQ25_ACIPI</name>
<dbReference type="EMBL" id="CP049806">
    <property type="protein sequence ID" value="QIT16454.1"/>
    <property type="molecule type" value="Genomic_DNA"/>
</dbReference>
<gene>
    <name evidence="1" type="ORF">G8E09_01225</name>
</gene>
<dbReference type="AlphaFoldDB" id="A0A6H0FQ25"/>
<organism evidence="1 2">
    <name type="scientific">Acinetobacter pittii</name>
    <name type="common">Acinetobacter genomosp. 3</name>
    <dbReference type="NCBI Taxonomy" id="48296"/>
    <lineage>
        <taxon>Bacteria</taxon>
        <taxon>Pseudomonadati</taxon>
        <taxon>Pseudomonadota</taxon>
        <taxon>Gammaproteobacteria</taxon>
        <taxon>Moraxellales</taxon>
        <taxon>Moraxellaceae</taxon>
        <taxon>Acinetobacter</taxon>
        <taxon>Acinetobacter calcoaceticus/baumannii complex</taxon>
    </lineage>
</organism>